<organism evidence="1 2">
    <name type="scientific">Hygrophoropsis aurantiaca</name>
    <dbReference type="NCBI Taxonomy" id="72124"/>
    <lineage>
        <taxon>Eukaryota</taxon>
        <taxon>Fungi</taxon>
        <taxon>Dikarya</taxon>
        <taxon>Basidiomycota</taxon>
        <taxon>Agaricomycotina</taxon>
        <taxon>Agaricomycetes</taxon>
        <taxon>Agaricomycetidae</taxon>
        <taxon>Boletales</taxon>
        <taxon>Coniophorineae</taxon>
        <taxon>Hygrophoropsidaceae</taxon>
        <taxon>Hygrophoropsis</taxon>
    </lineage>
</organism>
<protein>
    <submittedName>
        <fullName evidence="1">WD40-repeat-containing domain protein</fullName>
    </submittedName>
</protein>
<sequence>MAASGTAYVRVKTFQDGHSETINILAFSPCGTYLASGSEDQSLIIWRISDGTQLCRFTFDSSINFLVWHPALIIRNTVFCGTEDGVVYRMSDFSVTKFTGRAIKLGVKGSVHCLDFEPRTRVLAVGIANEVRLTREMANDDTEGTFDATTKIPQPGFSLEEGAQDRRIRPRRVHFFDGGRKLIVVYLNHGVIAWDLKQGSQVWRIPPAKDAPQMYVCYACSAISLDINALVVQTLHGGLYLYRLGRTKPIRKFPFIEETSYNYPLTVSFLHQGQAIVCGSNSGNVHIWKTHSGEVFQILTHNSQFCFLGRALRPPTANGPVSLVATASALKGQQTYIGLWSAKSGRCNLAGLIFWL</sequence>
<evidence type="ECO:0000313" key="1">
    <source>
        <dbReference type="EMBL" id="KAH7906047.1"/>
    </source>
</evidence>
<proteinExistence type="predicted"/>
<reference evidence="1" key="1">
    <citation type="journal article" date="2021" name="New Phytol.">
        <title>Evolutionary innovations through gain and loss of genes in the ectomycorrhizal Boletales.</title>
        <authorList>
            <person name="Wu G."/>
            <person name="Miyauchi S."/>
            <person name="Morin E."/>
            <person name="Kuo A."/>
            <person name="Drula E."/>
            <person name="Varga T."/>
            <person name="Kohler A."/>
            <person name="Feng B."/>
            <person name="Cao Y."/>
            <person name="Lipzen A."/>
            <person name="Daum C."/>
            <person name="Hundley H."/>
            <person name="Pangilinan J."/>
            <person name="Johnson J."/>
            <person name="Barry K."/>
            <person name="LaButti K."/>
            <person name="Ng V."/>
            <person name="Ahrendt S."/>
            <person name="Min B."/>
            <person name="Choi I.G."/>
            <person name="Park H."/>
            <person name="Plett J.M."/>
            <person name="Magnuson J."/>
            <person name="Spatafora J.W."/>
            <person name="Nagy L.G."/>
            <person name="Henrissat B."/>
            <person name="Grigoriev I.V."/>
            <person name="Yang Z.L."/>
            <person name="Xu J."/>
            <person name="Martin F.M."/>
        </authorList>
    </citation>
    <scope>NUCLEOTIDE SEQUENCE</scope>
    <source>
        <strain evidence="1">ATCC 28755</strain>
    </source>
</reference>
<name>A0ACB7ZZF6_9AGAM</name>
<dbReference type="Proteomes" id="UP000790377">
    <property type="component" value="Unassembled WGS sequence"/>
</dbReference>
<keyword evidence="2" id="KW-1185">Reference proteome</keyword>
<comment type="caution">
    <text evidence="1">The sequence shown here is derived from an EMBL/GenBank/DDBJ whole genome shotgun (WGS) entry which is preliminary data.</text>
</comment>
<evidence type="ECO:0000313" key="2">
    <source>
        <dbReference type="Proteomes" id="UP000790377"/>
    </source>
</evidence>
<dbReference type="EMBL" id="MU268079">
    <property type="protein sequence ID" value="KAH7906047.1"/>
    <property type="molecule type" value="Genomic_DNA"/>
</dbReference>
<accession>A0ACB7ZZF6</accession>
<gene>
    <name evidence="1" type="ORF">BJ138DRAFT_1016824</name>
</gene>